<accession>A0A2J6TWL8</accession>
<name>A0A2J6TWL8_9HELO</name>
<dbReference type="Proteomes" id="UP000235371">
    <property type="component" value="Unassembled WGS sequence"/>
</dbReference>
<evidence type="ECO:0000313" key="2">
    <source>
        <dbReference type="EMBL" id="PMD67348.1"/>
    </source>
</evidence>
<dbReference type="AlphaFoldDB" id="A0A2J6TWL8"/>
<proteinExistence type="predicted"/>
<feature type="compositionally biased region" description="Basic and acidic residues" evidence="1">
    <location>
        <begin position="92"/>
        <end position="103"/>
    </location>
</feature>
<dbReference type="OrthoDB" id="3564073at2759"/>
<protein>
    <submittedName>
        <fullName evidence="2">Uncharacterized protein</fullName>
    </submittedName>
</protein>
<keyword evidence="3" id="KW-1185">Reference proteome</keyword>
<dbReference type="InParanoid" id="A0A2J6TWL8"/>
<organism evidence="2 3">
    <name type="scientific">Hyaloscypha bicolor E</name>
    <dbReference type="NCBI Taxonomy" id="1095630"/>
    <lineage>
        <taxon>Eukaryota</taxon>
        <taxon>Fungi</taxon>
        <taxon>Dikarya</taxon>
        <taxon>Ascomycota</taxon>
        <taxon>Pezizomycotina</taxon>
        <taxon>Leotiomycetes</taxon>
        <taxon>Helotiales</taxon>
        <taxon>Hyaloscyphaceae</taxon>
        <taxon>Hyaloscypha</taxon>
        <taxon>Hyaloscypha bicolor</taxon>
    </lineage>
</organism>
<feature type="compositionally biased region" description="Polar residues" evidence="1">
    <location>
        <begin position="19"/>
        <end position="31"/>
    </location>
</feature>
<dbReference type="EMBL" id="KZ613740">
    <property type="protein sequence ID" value="PMD67348.1"/>
    <property type="molecule type" value="Genomic_DNA"/>
</dbReference>
<feature type="region of interest" description="Disordered" evidence="1">
    <location>
        <begin position="297"/>
        <end position="319"/>
    </location>
</feature>
<feature type="compositionally biased region" description="Polar residues" evidence="1">
    <location>
        <begin position="121"/>
        <end position="168"/>
    </location>
</feature>
<sequence length="319" mass="33471">MTFKGYGNSESPEADSPKKFNNSPTRNSTPSAAKPTAEDQGSTTHTRSSTGSSSRFSARTAVTDGASESCSTRGPSRVQTKNTTPSTSPSPEKQETKEKEKYRTAAYQPSLAAGGPVDLTKSFTPTAHGTFSLGGSKTTNPGETAVSPTANVPTQTGTNENATATAQLAPSRDADEDESITPKAVTPAAPAIADPLGVAPEEASEHSNVGGQFNRGVNGATNELANGRRGSADPLFVRRRAGIGSSNPMTESSVVGAATVAIPPEVRLRADSATPVPLMNPISQPLPTSIASYQRRLSRENREELEKQREMLERAKQDR</sequence>
<dbReference type="GeneID" id="36590366"/>
<feature type="compositionally biased region" description="Polar residues" evidence="1">
    <location>
        <begin position="66"/>
        <end position="82"/>
    </location>
</feature>
<evidence type="ECO:0000256" key="1">
    <source>
        <dbReference type="SAM" id="MobiDB-lite"/>
    </source>
</evidence>
<reference evidence="2 3" key="1">
    <citation type="submission" date="2016-04" db="EMBL/GenBank/DDBJ databases">
        <title>A degradative enzymes factory behind the ericoid mycorrhizal symbiosis.</title>
        <authorList>
            <consortium name="DOE Joint Genome Institute"/>
            <person name="Martino E."/>
            <person name="Morin E."/>
            <person name="Grelet G."/>
            <person name="Kuo A."/>
            <person name="Kohler A."/>
            <person name="Daghino S."/>
            <person name="Barry K."/>
            <person name="Choi C."/>
            <person name="Cichocki N."/>
            <person name="Clum A."/>
            <person name="Copeland A."/>
            <person name="Hainaut M."/>
            <person name="Haridas S."/>
            <person name="Labutti K."/>
            <person name="Lindquist E."/>
            <person name="Lipzen A."/>
            <person name="Khouja H.-R."/>
            <person name="Murat C."/>
            <person name="Ohm R."/>
            <person name="Olson A."/>
            <person name="Spatafora J."/>
            <person name="Veneault-Fourrey C."/>
            <person name="Henrissat B."/>
            <person name="Grigoriev I."/>
            <person name="Martin F."/>
            <person name="Perotto S."/>
        </authorList>
    </citation>
    <scope>NUCLEOTIDE SEQUENCE [LARGE SCALE GENOMIC DNA]</scope>
    <source>
        <strain evidence="2 3">E</strain>
    </source>
</reference>
<feature type="region of interest" description="Disordered" evidence="1">
    <location>
        <begin position="1"/>
        <end position="233"/>
    </location>
</feature>
<dbReference type="RefSeq" id="XP_024744252.1">
    <property type="nucleotide sequence ID" value="XM_024882289.1"/>
</dbReference>
<feature type="compositionally biased region" description="Low complexity" evidence="1">
    <location>
        <begin position="42"/>
        <end position="60"/>
    </location>
</feature>
<gene>
    <name evidence="2" type="ORF">K444DRAFT_623535</name>
</gene>
<evidence type="ECO:0000313" key="3">
    <source>
        <dbReference type="Proteomes" id="UP000235371"/>
    </source>
</evidence>